<accession>A0A5B7JHH7</accession>
<keyword evidence="3" id="KW-1185">Reference proteome</keyword>
<dbReference type="EMBL" id="VSRR010095702">
    <property type="protein sequence ID" value="MPC93676.1"/>
    <property type="molecule type" value="Genomic_DNA"/>
</dbReference>
<name>A0A5B7JHH7_PORTR</name>
<evidence type="ECO:0000313" key="2">
    <source>
        <dbReference type="EMBL" id="MPC93676.1"/>
    </source>
</evidence>
<feature type="region of interest" description="Disordered" evidence="1">
    <location>
        <begin position="1"/>
        <end position="20"/>
    </location>
</feature>
<reference evidence="2 3" key="1">
    <citation type="submission" date="2019-05" db="EMBL/GenBank/DDBJ databases">
        <title>Another draft genome of Portunus trituberculatus and its Hox gene families provides insights of decapod evolution.</title>
        <authorList>
            <person name="Jeong J.-H."/>
            <person name="Song I."/>
            <person name="Kim S."/>
            <person name="Choi T."/>
            <person name="Kim D."/>
            <person name="Ryu S."/>
            <person name="Kim W."/>
        </authorList>
    </citation>
    <scope>NUCLEOTIDE SEQUENCE [LARGE SCALE GENOMIC DNA]</scope>
    <source>
        <tissue evidence="2">Muscle</tissue>
    </source>
</reference>
<evidence type="ECO:0000313" key="3">
    <source>
        <dbReference type="Proteomes" id="UP000324222"/>
    </source>
</evidence>
<evidence type="ECO:0000256" key="1">
    <source>
        <dbReference type="SAM" id="MobiDB-lite"/>
    </source>
</evidence>
<feature type="region of interest" description="Disordered" evidence="1">
    <location>
        <begin position="132"/>
        <end position="157"/>
    </location>
</feature>
<proteinExistence type="predicted"/>
<dbReference type="Proteomes" id="UP000324222">
    <property type="component" value="Unassembled WGS sequence"/>
</dbReference>
<organism evidence="2 3">
    <name type="scientific">Portunus trituberculatus</name>
    <name type="common">Swimming crab</name>
    <name type="synonym">Neptunus trituberculatus</name>
    <dbReference type="NCBI Taxonomy" id="210409"/>
    <lineage>
        <taxon>Eukaryota</taxon>
        <taxon>Metazoa</taxon>
        <taxon>Ecdysozoa</taxon>
        <taxon>Arthropoda</taxon>
        <taxon>Crustacea</taxon>
        <taxon>Multicrustacea</taxon>
        <taxon>Malacostraca</taxon>
        <taxon>Eumalacostraca</taxon>
        <taxon>Eucarida</taxon>
        <taxon>Decapoda</taxon>
        <taxon>Pleocyemata</taxon>
        <taxon>Brachyura</taxon>
        <taxon>Eubrachyura</taxon>
        <taxon>Portunoidea</taxon>
        <taxon>Portunidae</taxon>
        <taxon>Portuninae</taxon>
        <taxon>Portunus</taxon>
    </lineage>
</organism>
<gene>
    <name evidence="2" type="ORF">E2C01_088814</name>
</gene>
<comment type="caution">
    <text evidence="2">The sequence shown here is derived from an EMBL/GenBank/DDBJ whole genome shotgun (WGS) entry which is preliminary data.</text>
</comment>
<dbReference type="AlphaFoldDB" id="A0A5B7JHH7"/>
<sequence length="157" mass="18080">MYKECEREFNPSTVQHQSPKLHKAETVIAHFYNILHQPGGLQHRQPYNVATTRSNTSNSCSYYSPPLHTLHRPTPAPPLNCLPARHTAIFTCFTTAHFQPPLLPSRLWTMERCQVNRPPYVGKRPAFYRMKGNNRKRKGEEPLGGVNKDLTHCHKKP</sequence>
<protein>
    <submittedName>
        <fullName evidence="2">Uncharacterized protein</fullName>
    </submittedName>
</protein>